<evidence type="ECO:0000313" key="2">
    <source>
        <dbReference type="Proteomes" id="UP000289738"/>
    </source>
</evidence>
<proteinExistence type="predicted"/>
<evidence type="ECO:0000313" key="1">
    <source>
        <dbReference type="EMBL" id="RYR41490.1"/>
    </source>
</evidence>
<reference evidence="1 2" key="1">
    <citation type="submission" date="2019-01" db="EMBL/GenBank/DDBJ databases">
        <title>Sequencing of cultivated peanut Arachis hypogaea provides insights into genome evolution and oil improvement.</title>
        <authorList>
            <person name="Chen X."/>
        </authorList>
    </citation>
    <scope>NUCLEOTIDE SEQUENCE [LARGE SCALE GENOMIC DNA]</scope>
    <source>
        <strain evidence="2">cv. Fuhuasheng</strain>
        <tissue evidence="1">Leaves</tissue>
    </source>
</reference>
<accession>A0A445BS21</accession>
<comment type="caution">
    <text evidence="1">The sequence shown here is derived from an EMBL/GenBank/DDBJ whole genome shotgun (WGS) entry which is preliminary data.</text>
</comment>
<organism evidence="1 2">
    <name type="scientific">Arachis hypogaea</name>
    <name type="common">Peanut</name>
    <dbReference type="NCBI Taxonomy" id="3818"/>
    <lineage>
        <taxon>Eukaryota</taxon>
        <taxon>Viridiplantae</taxon>
        <taxon>Streptophyta</taxon>
        <taxon>Embryophyta</taxon>
        <taxon>Tracheophyta</taxon>
        <taxon>Spermatophyta</taxon>
        <taxon>Magnoliopsida</taxon>
        <taxon>eudicotyledons</taxon>
        <taxon>Gunneridae</taxon>
        <taxon>Pentapetalae</taxon>
        <taxon>rosids</taxon>
        <taxon>fabids</taxon>
        <taxon>Fabales</taxon>
        <taxon>Fabaceae</taxon>
        <taxon>Papilionoideae</taxon>
        <taxon>50 kb inversion clade</taxon>
        <taxon>dalbergioids sensu lato</taxon>
        <taxon>Dalbergieae</taxon>
        <taxon>Pterocarpus clade</taxon>
        <taxon>Arachis</taxon>
    </lineage>
</organism>
<dbReference type="PANTHER" id="PTHR33344:SF1">
    <property type="entry name" value="OS06G0214100 PROTEIN"/>
    <property type="match status" value="1"/>
</dbReference>
<dbReference type="EMBL" id="SDMP01000008">
    <property type="protein sequence ID" value="RYR41490.1"/>
    <property type="molecule type" value="Genomic_DNA"/>
</dbReference>
<dbReference type="PANTHER" id="PTHR33344">
    <property type="entry name" value="OS02G0761600 PROTEIN"/>
    <property type="match status" value="1"/>
</dbReference>
<sequence>MARSNSSYKKITLLLCFFNIALLLYALRTLYASLYIYSGNVSRNSVLYNPDQIRKMEESIRIRKEFKPEELIKLVKDLEGEFSTETAAVELPPPLKQSIIDEILQRLTNLNSTRTDIAKERGFLPVA</sequence>
<gene>
    <name evidence="1" type="ORF">Ahy_A08g037890</name>
</gene>
<keyword evidence="2" id="KW-1185">Reference proteome</keyword>
<protein>
    <submittedName>
        <fullName evidence="1">Uncharacterized protein</fullName>
    </submittedName>
</protein>
<dbReference type="AlphaFoldDB" id="A0A445BS21"/>
<dbReference type="Proteomes" id="UP000289738">
    <property type="component" value="Chromosome A08"/>
</dbReference>
<name>A0A445BS21_ARAHY</name>